<accession>A0A9D1K0S1</accession>
<organism evidence="1 2">
    <name type="scientific">Candidatus Merdivicinus excrementipullorum</name>
    <dbReference type="NCBI Taxonomy" id="2840867"/>
    <lineage>
        <taxon>Bacteria</taxon>
        <taxon>Bacillati</taxon>
        <taxon>Bacillota</taxon>
        <taxon>Clostridia</taxon>
        <taxon>Eubacteriales</taxon>
        <taxon>Oscillospiraceae</taxon>
        <taxon>Oscillospiraceae incertae sedis</taxon>
        <taxon>Candidatus Merdivicinus</taxon>
    </lineage>
</organism>
<dbReference type="AlphaFoldDB" id="A0A9D1K0S1"/>
<proteinExistence type="predicted"/>
<sequence length="135" mass="15348">MNFIKYPSAADVDAAIAAHEPLLMLVSFDGEEAIISHLDEAVEHHILLYKAGRDSRDIDKYFRVVLDDEGADWTFICPPDYKGIPDKVRRISAFYKDGFAAISDALQQIGWLVGINIPKRYRRHLDLLRDDSTTL</sequence>
<dbReference type="Proteomes" id="UP000824002">
    <property type="component" value="Unassembled WGS sequence"/>
</dbReference>
<comment type="caution">
    <text evidence="1">The sequence shown here is derived from an EMBL/GenBank/DDBJ whole genome shotgun (WGS) entry which is preliminary data.</text>
</comment>
<name>A0A9D1K0S1_9FIRM</name>
<dbReference type="EMBL" id="DVJP01000065">
    <property type="protein sequence ID" value="HIS77047.1"/>
    <property type="molecule type" value="Genomic_DNA"/>
</dbReference>
<evidence type="ECO:0000313" key="2">
    <source>
        <dbReference type="Proteomes" id="UP000824002"/>
    </source>
</evidence>
<reference evidence="1" key="1">
    <citation type="submission" date="2020-10" db="EMBL/GenBank/DDBJ databases">
        <authorList>
            <person name="Gilroy R."/>
        </authorList>
    </citation>
    <scope>NUCLEOTIDE SEQUENCE</scope>
    <source>
        <strain evidence="1">CHK199-13235</strain>
    </source>
</reference>
<gene>
    <name evidence="1" type="ORF">IAB51_09640</name>
</gene>
<evidence type="ECO:0000313" key="1">
    <source>
        <dbReference type="EMBL" id="HIS77047.1"/>
    </source>
</evidence>
<reference evidence="1" key="2">
    <citation type="journal article" date="2021" name="PeerJ">
        <title>Extensive microbial diversity within the chicken gut microbiome revealed by metagenomics and culture.</title>
        <authorList>
            <person name="Gilroy R."/>
            <person name="Ravi A."/>
            <person name="Getino M."/>
            <person name="Pursley I."/>
            <person name="Horton D.L."/>
            <person name="Alikhan N.F."/>
            <person name="Baker D."/>
            <person name="Gharbi K."/>
            <person name="Hall N."/>
            <person name="Watson M."/>
            <person name="Adriaenssens E.M."/>
            <person name="Foster-Nyarko E."/>
            <person name="Jarju S."/>
            <person name="Secka A."/>
            <person name="Antonio M."/>
            <person name="Oren A."/>
            <person name="Chaudhuri R.R."/>
            <person name="La Ragione R."/>
            <person name="Hildebrand F."/>
            <person name="Pallen M.J."/>
        </authorList>
    </citation>
    <scope>NUCLEOTIDE SEQUENCE</scope>
    <source>
        <strain evidence="1">CHK199-13235</strain>
    </source>
</reference>
<protein>
    <submittedName>
        <fullName evidence="1">Uncharacterized protein</fullName>
    </submittedName>
</protein>